<gene>
    <name evidence="4" type="ORF">CAUJ_LOCUS5861</name>
</gene>
<dbReference type="PANTHER" id="PTHR22852:SF0">
    <property type="entry name" value="DENTICLELESS PROTEIN HOMOLOG"/>
    <property type="match status" value="1"/>
</dbReference>
<dbReference type="OrthoDB" id="5861847at2759"/>
<reference evidence="4" key="1">
    <citation type="submission" date="2020-10" db="EMBL/GenBank/DDBJ databases">
        <authorList>
            <person name="Kikuchi T."/>
        </authorList>
    </citation>
    <scope>NUCLEOTIDE SEQUENCE</scope>
    <source>
        <strain evidence="4">NKZ352</strain>
    </source>
</reference>
<dbReference type="AlphaFoldDB" id="A0A8S1H3M2"/>
<dbReference type="Gene3D" id="2.130.10.10">
    <property type="entry name" value="YVTN repeat-like/Quinoprotein amine dehydrogenase"/>
    <property type="match status" value="1"/>
</dbReference>
<dbReference type="InterPro" id="IPR051865">
    <property type="entry name" value="WD-repeat_CDT2_adapter"/>
</dbReference>
<dbReference type="SUPFAM" id="SSF50978">
    <property type="entry name" value="WD40 repeat-like"/>
    <property type="match status" value="1"/>
</dbReference>
<comment type="similarity">
    <text evidence="3">Belongs to the WD repeat cdt2 family.</text>
</comment>
<evidence type="ECO:0000256" key="3">
    <source>
        <dbReference type="ARBA" id="ARBA00038344"/>
    </source>
</evidence>
<proteinExistence type="inferred from homology"/>
<dbReference type="GO" id="GO:0030674">
    <property type="term" value="F:protein-macromolecule adaptor activity"/>
    <property type="evidence" value="ECO:0007669"/>
    <property type="project" value="TreeGrafter"/>
</dbReference>
<keyword evidence="2" id="KW-0833">Ubl conjugation pathway</keyword>
<sequence>MKRNTTNRLTEASLLNRFHSTGYIKPSTNSADEWVTARFIDDPYHEGTLFLGGDNGHVAICSTESLLNDGGVTKVFRAHKCCIMDMVSVPNDSTKLLTVSGDSDVRCWDIEALGSSKLFFWS</sequence>
<evidence type="ECO:0000313" key="4">
    <source>
        <dbReference type="EMBL" id="CAD6189942.1"/>
    </source>
</evidence>
<name>A0A8S1H3M2_9PELO</name>
<organism evidence="4 5">
    <name type="scientific">Caenorhabditis auriculariae</name>
    <dbReference type="NCBI Taxonomy" id="2777116"/>
    <lineage>
        <taxon>Eukaryota</taxon>
        <taxon>Metazoa</taxon>
        <taxon>Ecdysozoa</taxon>
        <taxon>Nematoda</taxon>
        <taxon>Chromadorea</taxon>
        <taxon>Rhabditida</taxon>
        <taxon>Rhabditina</taxon>
        <taxon>Rhabditomorpha</taxon>
        <taxon>Rhabditoidea</taxon>
        <taxon>Rhabditidae</taxon>
        <taxon>Peloderinae</taxon>
        <taxon>Caenorhabditis</taxon>
    </lineage>
</organism>
<dbReference type="InterPro" id="IPR015943">
    <property type="entry name" value="WD40/YVTN_repeat-like_dom_sf"/>
</dbReference>
<comment type="caution">
    <text evidence="4">The sequence shown here is derived from an EMBL/GenBank/DDBJ whole genome shotgun (WGS) entry which is preliminary data.</text>
</comment>
<evidence type="ECO:0000256" key="2">
    <source>
        <dbReference type="ARBA" id="ARBA00022786"/>
    </source>
</evidence>
<dbReference type="InterPro" id="IPR036322">
    <property type="entry name" value="WD40_repeat_dom_sf"/>
</dbReference>
<evidence type="ECO:0000313" key="5">
    <source>
        <dbReference type="Proteomes" id="UP000835052"/>
    </source>
</evidence>
<accession>A0A8S1H3M2</accession>
<dbReference type="PANTHER" id="PTHR22852">
    <property type="entry name" value="LETHAL 2 DENTICLELESS PROTEIN RETINOIC ACID-REGULATED NUCLEAR MATRIX-ASSOCIATED PROTEIN"/>
    <property type="match status" value="1"/>
</dbReference>
<protein>
    <submittedName>
        <fullName evidence="4">Uncharacterized protein</fullName>
    </submittedName>
</protein>
<dbReference type="GO" id="GO:0007095">
    <property type="term" value="P:mitotic G2 DNA damage checkpoint signaling"/>
    <property type="evidence" value="ECO:0007669"/>
    <property type="project" value="TreeGrafter"/>
</dbReference>
<dbReference type="SMART" id="SM00320">
    <property type="entry name" value="WD40"/>
    <property type="match status" value="1"/>
</dbReference>
<evidence type="ECO:0000256" key="1">
    <source>
        <dbReference type="ARBA" id="ARBA00004906"/>
    </source>
</evidence>
<dbReference type="GO" id="GO:0043161">
    <property type="term" value="P:proteasome-mediated ubiquitin-dependent protein catabolic process"/>
    <property type="evidence" value="ECO:0007669"/>
    <property type="project" value="TreeGrafter"/>
</dbReference>
<comment type="pathway">
    <text evidence="1">Protein modification; protein ubiquitination.</text>
</comment>
<dbReference type="InterPro" id="IPR001680">
    <property type="entry name" value="WD40_rpt"/>
</dbReference>
<dbReference type="EMBL" id="CAJGYM010000013">
    <property type="protein sequence ID" value="CAD6189942.1"/>
    <property type="molecule type" value="Genomic_DNA"/>
</dbReference>
<dbReference type="Proteomes" id="UP000835052">
    <property type="component" value="Unassembled WGS sequence"/>
</dbReference>
<keyword evidence="5" id="KW-1185">Reference proteome</keyword>
<dbReference type="GO" id="GO:0005634">
    <property type="term" value="C:nucleus"/>
    <property type="evidence" value="ECO:0007669"/>
    <property type="project" value="TreeGrafter"/>
</dbReference>